<dbReference type="PANTHER" id="PTHR21089">
    <property type="entry name" value="SHIKIMATE DEHYDROGENASE"/>
    <property type="match status" value="1"/>
</dbReference>
<protein>
    <submittedName>
        <fullName evidence="4">Pentafunctional AROM polypeptide</fullName>
    </submittedName>
</protein>
<evidence type="ECO:0000259" key="1">
    <source>
        <dbReference type="Pfam" id="PF01488"/>
    </source>
</evidence>
<dbReference type="CDD" id="cd01065">
    <property type="entry name" value="NAD_bind_Shikimate_DH"/>
    <property type="match status" value="1"/>
</dbReference>
<gene>
    <name evidence="4" type="ORF">ColLi_10006</name>
</gene>
<sequence>MEPTEQPKKTIEKCFFIFGHNISHTLSPTLHNAGFQELGLPYHYSIHQTESVDETVEEIIRRDNFGGASVTFPHKLQIGMLLDSVTSCAEKIGAVNTVIVDKSSGKQRLLGDNTDWHGIKRCIEKSGVKGIQSSAALILGAGGAARAAFYACIDLGISEVLIVNRTLSKAQAMADQFPSVESHVIATLGDAAADRHQHKNVQKTPIRIVIACVPADDLRKDNIPSELFAGTETGVLVEMAYRPQVTGMMAMASCYRGWKVFRGIDVLEEQGYAQFESWTGKKAPVLAMRTALQAKIKRNSQAKSSV</sequence>
<dbReference type="SUPFAM" id="SSF53223">
    <property type="entry name" value="Aminoacid dehydrogenase-like, N-terminal domain"/>
    <property type="match status" value="1"/>
</dbReference>
<dbReference type="InterPro" id="IPR013708">
    <property type="entry name" value="Shikimate_DH-bd_N"/>
</dbReference>
<dbReference type="PANTHER" id="PTHR21089:SF1">
    <property type="entry name" value="BIFUNCTIONAL 3-DEHYDROQUINATE DEHYDRATASE_SHIKIMATE DEHYDROGENASE, CHLOROPLASTIC"/>
    <property type="match status" value="1"/>
</dbReference>
<dbReference type="GO" id="GO:0019632">
    <property type="term" value="P:shikimate metabolic process"/>
    <property type="evidence" value="ECO:0007669"/>
    <property type="project" value="TreeGrafter"/>
</dbReference>
<dbReference type="Pfam" id="PF08501">
    <property type="entry name" value="Shikimate_dh_N"/>
    <property type="match status" value="1"/>
</dbReference>
<dbReference type="InterPro" id="IPR010110">
    <property type="entry name" value="Shikimate_DH_AroM-type"/>
</dbReference>
<dbReference type="Gene3D" id="3.40.50.10860">
    <property type="entry name" value="Leucine Dehydrogenase, chain A, domain 1"/>
    <property type="match status" value="1"/>
</dbReference>
<dbReference type="InterPro" id="IPR006151">
    <property type="entry name" value="Shikm_DH/Glu-tRNA_Rdtase"/>
</dbReference>
<dbReference type="Proteomes" id="UP001055172">
    <property type="component" value="Unassembled WGS sequence"/>
</dbReference>
<dbReference type="GO" id="GO:0004764">
    <property type="term" value="F:shikimate 3-dehydrogenase (NADP+) activity"/>
    <property type="evidence" value="ECO:0007669"/>
    <property type="project" value="InterPro"/>
</dbReference>
<dbReference type="EMBL" id="BPPX01000025">
    <property type="protein sequence ID" value="GJC87168.1"/>
    <property type="molecule type" value="Genomic_DNA"/>
</dbReference>
<name>A0AA37GTU2_9PEZI</name>
<feature type="domain" description="Quinate/shikimate 5-dehydrogenase/glutamyl-tRNA reductase" evidence="1">
    <location>
        <begin position="128"/>
        <end position="185"/>
    </location>
</feature>
<dbReference type="InterPro" id="IPR022893">
    <property type="entry name" value="Shikimate_DH_fam"/>
</dbReference>
<dbReference type="AlphaFoldDB" id="A0AA37GTU2"/>
<evidence type="ECO:0000313" key="4">
    <source>
        <dbReference type="EMBL" id="GJC87168.1"/>
    </source>
</evidence>
<dbReference type="Pfam" id="PF01488">
    <property type="entry name" value="Shikimate_DH"/>
    <property type="match status" value="1"/>
</dbReference>
<keyword evidence="5" id="KW-1185">Reference proteome</keyword>
<feature type="domain" description="SDH C-terminal" evidence="3">
    <location>
        <begin position="263"/>
        <end position="293"/>
    </location>
</feature>
<dbReference type="Gene3D" id="3.40.50.720">
    <property type="entry name" value="NAD(P)-binding Rossmann-like Domain"/>
    <property type="match status" value="1"/>
</dbReference>
<dbReference type="Pfam" id="PF18317">
    <property type="entry name" value="SDH_C"/>
    <property type="match status" value="1"/>
</dbReference>
<reference evidence="4 5" key="1">
    <citation type="submission" date="2021-07" db="EMBL/GenBank/DDBJ databases">
        <title>Genome data of Colletotrichum spaethianum.</title>
        <authorList>
            <person name="Utami Y.D."/>
            <person name="Hiruma K."/>
        </authorList>
    </citation>
    <scope>NUCLEOTIDE SEQUENCE [LARGE SCALE GENOMIC DNA]</scope>
    <source>
        <strain evidence="4 5">MAFF 242679</strain>
    </source>
</reference>
<evidence type="ECO:0000259" key="2">
    <source>
        <dbReference type="Pfam" id="PF08501"/>
    </source>
</evidence>
<evidence type="ECO:0000313" key="5">
    <source>
        <dbReference type="Proteomes" id="UP001055172"/>
    </source>
</evidence>
<dbReference type="GO" id="GO:0005737">
    <property type="term" value="C:cytoplasm"/>
    <property type="evidence" value="ECO:0007669"/>
    <property type="project" value="InterPro"/>
</dbReference>
<dbReference type="SUPFAM" id="SSF51735">
    <property type="entry name" value="NAD(P)-binding Rossmann-fold domains"/>
    <property type="match status" value="1"/>
</dbReference>
<dbReference type="InterPro" id="IPR036291">
    <property type="entry name" value="NAD(P)-bd_dom_sf"/>
</dbReference>
<dbReference type="InterPro" id="IPR046346">
    <property type="entry name" value="Aminoacid_DH-like_N_sf"/>
</dbReference>
<dbReference type="GO" id="GO:0009423">
    <property type="term" value="P:chorismate biosynthetic process"/>
    <property type="evidence" value="ECO:0007669"/>
    <property type="project" value="TreeGrafter"/>
</dbReference>
<dbReference type="NCBIfam" id="TIGR01809">
    <property type="entry name" value="Shik-DH-AROM"/>
    <property type="match status" value="1"/>
</dbReference>
<proteinExistence type="predicted"/>
<organism evidence="4 5">
    <name type="scientific">Colletotrichum liriopes</name>
    <dbReference type="NCBI Taxonomy" id="708192"/>
    <lineage>
        <taxon>Eukaryota</taxon>
        <taxon>Fungi</taxon>
        <taxon>Dikarya</taxon>
        <taxon>Ascomycota</taxon>
        <taxon>Pezizomycotina</taxon>
        <taxon>Sordariomycetes</taxon>
        <taxon>Hypocreomycetidae</taxon>
        <taxon>Glomerellales</taxon>
        <taxon>Glomerellaceae</taxon>
        <taxon>Colletotrichum</taxon>
        <taxon>Colletotrichum spaethianum species complex</taxon>
    </lineage>
</organism>
<comment type="caution">
    <text evidence="4">The sequence shown here is derived from an EMBL/GenBank/DDBJ whole genome shotgun (WGS) entry which is preliminary data.</text>
</comment>
<accession>A0AA37GTU2</accession>
<evidence type="ECO:0000259" key="3">
    <source>
        <dbReference type="Pfam" id="PF18317"/>
    </source>
</evidence>
<dbReference type="InterPro" id="IPR041121">
    <property type="entry name" value="SDH_C"/>
</dbReference>
<feature type="domain" description="Shikimate dehydrogenase substrate binding N-terminal" evidence="2">
    <location>
        <begin position="17"/>
        <end position="98"/>
    </location>
</feature>